<feature type="domain" description="Flavin reductase like" evidence="1">
    <location>
        <begin position="25"/>
        <end position="176"/>
    </location>
</feature>
<evidence type="ECO:0000313" key="2">
    <source>
        <dbReference type="EMBL" id="MCS0590898.1"/>
    </source>
</evidence>
<dbReference type="InterPro" id="IPR002563">
    <property type="entry name" value="Flavin_Rdtase-like_dom"/>
</dbReference>
<dbReference type="SUPFAM" id="SSF50475">
    <property type="entry name" value="FMN-binding split barrel"/>
    <property type="match status" value="1"/>
</dbReference>
<gene>
    <name evidence="2" type="ORF">NX782_17050</name>
</gene>
<dbReference type="RefSeq" id="WP_258846672.1">
    <property type="nucleotide sequence ID" value="NZ_JANUGX010000021.1"/>
</dbReference>
<proteinExistence type="predicted"/>
<dbReference type="Pfam" id="PF01613">
    <property type="entry name" value="Flavin_Reduct"/>
    <property type="match status" value="1"/>
</dbReference>
<dbReference type="PANTHER" id="PTHR43812">
    <property type="entry name" value="BLR2425 PROTEIN"/>
    <property type="match status" value="1"/>
</dbReference>
<keyword evidence="3" id="KW-1185">Reference proteome</keyword>
<protein>
    <submittedName>
        <fullName evidence="2">Flavin reductase family protein</fullName>
    </submittedName>
</protein>
<accession>A0ABT2A9M4</accession>
<dbReference type="SMART" id="SM00903">
    <property type="entry name" value="Flavin_Reduct"/>
    <property type="match status" value="1"/>
</dbReference>
<dbReference type="EMBL" id="JANUGX010000021">
    <property type="protein sequence ID" value="MCS0590898.1"/>
    <property type="molecule type" value="Genomic_DNA"/>
</dbReference>
<sequence length="207" mass="22567">MSTSFHFYEPRQGHGLPHDPFNAIVGPRPIGWISSRDKAGILNLAPYSFFNAFNYVPPIVGFASIGWKDSVRNIEETGEFCWNLATRPLAGQMNQTCAAVPPETDEFALSGLTPAPSRTVGVPRVLESPVSMECRLSQLIQLQGADGGKVPTWLVLGEVVGVHIDRALLKDGVYDTAAAQPILRGGGPADYFTIGPEQLFRMFRPQL</sequence>
<organism evidence="2 3">
    <name type="scientific">Massilia norwichensis</name>
    <dbReference type="NCBI Taxonomy" id="1442366"/>
    <lineage>
        <taxon>Bacteria</taxon>
        <taxon>Pseudomonadati</taxon>
        <taxon>Pseudomonadota</taxon>
        <taxon>Betaproteobacteria</taxon>
        <taxon>Burkholderiales</taxon>
        <taxon>Oxalobacteraceae</taxon>
        <taxon>Telluria group</taxon>
        <taxon>Massilia</taxon>
    </lineage>
</organism>
<name>A0ABT2A9M4_9BURK</name>
<dbReference type="PANTHER" id="PTHR43812:SF2">
    <property type="entry name" value="FLAVIN REDUCTASE LIKE DOMAIN-CONTAINING PROTEIN"/>
    <property type="match status" value="1"/>
</dbReference>
<evidence type="ECO:0000313" key="3">
    <source>
        <dbReference type="Proteomes" id="UP001205560"/>
    </source>
</evidence>
<dbReference type="Proteomes" id="UP001205560">
    <property type="component" value="Unassembled WGS sequence"/>
</dbReference>
<dbReference type="InterPro" id="IPR012349">
    <property type="entry name" value="Split_barrel_FMN-bd"/>
</dbReference>
<dbReference type="Gene3D" id="2.30.110.10">
    <property type="entry name" value="Electron Transport, Fmn-binding Protein, Chain A"/>
    <property type="match status" value="1"/>
</dbReference>
<reference evidence="2 3" key="1">
    <citation type="submission" date="2022-08" db="EMBL/GenBank/DDBJ databases">
        <title>Reclassification of Massilia species as members of the genera Telluria, Duganella, Pseudoduganella, Mokoshia gen. nov. and Zemynaea gen. nov. using orthogonal and non-orthogonal genome-based approaches.</title>
        <authorList>
            <person name="Bowman J.P."/>
        </authorList>
    </citation>
    <scope>NUCLEOTIDE SEQUENCE [LARGE SCALE GENOMIC DNA]</scope>
    <source>
        <strain evidence="2 3">LMG 28164</strain>
    </source>
</reference>
<comment type="caution">
    <text evidence="2">The sequence shown here is derived from an EMBL/GenBank/DDBJ whole genome shotgun (WGS) entry which is preliminary data.</text>
</comment>
<evidence type="ECO:0000259" key="1">
    <source>
        <dbReference type="SMART" id="SM00903"/>
    </source>
</evidence>